<evidence type="ECO:0000256" key="1">
    <source>
        <dbReference type="ARBA" id="ARBA00004123"/>
    </source>
</evidence>
<evidence type="ECO:0000256" key="9">
    <source>
        <dbReference type="SAM" id="Coils"/>
    </source>
</evidence>
<dbReference type="PANTHER" id="PTHR13063:SF10">
    <property type="entry name" value="NITRIC OXIDE SYNTHASE-INTERACTING PROTEIN"/>
    <property type="match status" value="1"/>
</dbReference>
<feature type="coiled-coil region" evidence="9">
    <location>
        <begin position="64"/>
        <end position="101"/>
    </location>
</feature>
<dbReference type="Gene3D" id="3.30.40.10">
    <property type="entry name" value="Zinc/RING finger domain, C3HC4 (zinc finger)"/>
    <property type="match status" value="1"/>
</dbReference>
<keyword evidence="3" id="KW-0479">Metal-binding</keyword>
<dbReference type="InterPro" id="IPR027370">
    <property type="entry name" value="Znf-RING_euk"/>
</dbReference>
<name>A0A1U7LJL9_NEOID</name>
<dbReference type="InterPro" id="IPR017907">
    <property type="entry name" value="Znf_RING_CS"/>
</dbReference>
<keyword evidence="6 7" id="KW-0539">Nucleus</keyword>
<dbReference type="InterPro" id="IPR001841">
    <property type="entry name" value="Znf_RING"/>
</dbReference>
<dbReference type="OMA" id="PCVTKFM"/>
<keyword evidence="4 8" id="KW-0863">Zinc-finger</keyword>
<evidence type="ECO:0000259" key="10">
    <source>
        <dbReference type="PROSITE" id="PS50089"/>
    </source>
</evidence>
<dbReference type="Pfam" id="PF13445">
    <property type="entry name" value="zf-RING_UBOX"/>
    <property type="match status" value="1"/>
</dbReference>
<sequence>MSRHSKRNTSLAFFTAYERSLLDYGTKKQRLGRDSFRSFDACHLCLSRARDPVACSTNGDIFCRECAMENILAQLKEIKRMEKEMAENTRHEEDTKFYEEEQARALAIKEFELIQMGLNTTVGSNRTMAVRKGETTVEKKPEDSEKRGVKRSFVLDEEDLLRVAAASKPLLPSFWLPSLTPNAEGKGPQGPKTLNPVCPASNRDEAHQISLKALIGVKFSEDSNAMTKEGHPQRICPACQKVLTNALKACMMKPCGHVICSPCVDRFVKVTLRCYICEEDVSPKTVSKKDKIGRGIIEMKSEGTGFAKGGNAEVTKVGVAFQGG</sequence>
<dbReference type="Proteomes" id="UP000186594">
    <property type="component" value="Unassembled WGS sequence"/>
</dbReference>
<gene>
    <name evidence="11" type="ORF">NEOLI_001707</name>
</gene>
<dbReference type="EMBL" id="LXFE01002699">
    <property type="protein sequence ID" value="OLL22839.1"/>
    <property type="molecule type" value="Genomic_DNA"/>
</dbReference>
<evidence type="ECO:0000256" key="8">
    <source>
        <dbReference type="PROSITE-ProRule" id="PRU00175"/>
    </source>
</evidence>
<dbReference type="STRING" id="1198029.A0A1U7LJL9"/>
<dbReference type="Pfam" id="PF15906">
    <property type="entry name" value="zf-NOSIP"/>
    <property type="match status" value="1"/>
</dbReference>
<evidence type="ECO:0000256" key="3">
    <source>
        <dbReference type="ARBA" id="ARBA00022723"/>
    </source>
</evidence>
<evidence type="ECO:0000256" key="5">
    <source>
        <dbReference type="ARBA" id="ARBA00022833"/>
    </source>
</evidence>
<evidence type="ECO:0000256" key="2">
    <source>
        <dbReference type="ARBA" id="ARBA00008126"/>
    </source>
</evidence>
<accession>A0A1U7LJL9</accession>
<comment type="similarity">
    <text evidence="2 7">Belongs to the NOSIP family.</text>
</comment>
<dbReference type="PROSITE" id="PS00518">
    <property type="entry name" value="ZF_RING_1"/>
    <property type="match status" value="1"/>
</dbReference>
<keyword evidence="5" id="KW-0862">Zinc</keyword>
<dbReference type="InterPro" id="IPR031790">
    <property type="entry name" value="Znf-NOSIP"/>
</dbReference>
<evidence type="ECO:0000256" key="6">
    <source>
        <dbReference type="ARBA" id="ARBA00023242"/>
    </source>
</evidence>
<keyword evidence="12" id="KW-1185">Reference proteome</keyword>
<organism evidence="11 12">
    <name type="scientific">Neolecta irregularis (strain DAH-3)</name>
    <dbReference type="NCBI Taxonomy" id="1198029"/>
    <lineage>
        <taxon>Eukaryota</taxon>
        <taxon>Fungi</taxon>
        <taxon>Dikarya</taxon>
        <taxon>Ascomycota</taxon>
        <taxon>Taphrinomycotina</taxon>
        <taxon>Neolectales</taxon>
        <taxon>Neolectaceae</taxon>
        <taxon>Neolecta</taxon>
    </lineage>
</organism>
<evidence type="ECO:0000256" key="4">
    <source>
        <dbReference type="ARBA" id="ARBA00022771"/>
    </source>
</evidence>
<dbReference type="OrthoDB" id="116827at2759"/>
<protein>
    <submittedName>
        <fullName evidence="11">Nitric oxide synthase-interacting</fullName>
    </submittedName>
</protein>
<dbReference type="AlphaFoldDB" id="A0A1U7LJL9"/>
<dbReference type="PIRSF" id="PIRSF023577">
    <property type="entry name" value="ENOS_interacting"/>
    <property type="match status" value="1"/>
</dbReference>
<dbReference type="InterPro" id="IPR016818">
    <property type="entry name" value="NOSIP"/>
</dbReference>
<evidence type="ECO:0000313" key="11">
    <source>
        <dbReference type="EMBL" id="OLL22839.1"/>
    </source>
</evidence>
<dbReference type="SUPFAM" id="SSF57850">
    <property type="entry name" value="RING/U-box"/>
    <property type="match status" value="2"/>
</dbReference>
<keyword evidence="9" id="KW-0175">Coiled coil</keyword>
<dbReference type="PROSITE" id="PS50089">
    <property type="entry name" value="ZF_RING_2"/>
    <property type="match status" value="1"/>
</dbReference>
<reference evidence="11 12" key="1">
    <citation type="submission" date="2016-04" db="EMBL/GenBank/DDBJ databases">
        <title>Evolutionary innovation and constraint leading to complex multicellularity in the Ascomycota.</title>
        <authorList>
            <person name="Cisse O."/>
            <person name="Nguyen A."/>
            <person name="Hewitt D.A."/>
            <person name="Jedd G."/>
            <person name="Stajich J.E."/>
        </authorList>
    </citation>
    <scope>NUCLEOTIDE SEQUENCE [LARGE SCALE GENOMIC DNA]</scope>
    <source>
        <strain evidence="11 12">DAH-3</strain>
    </source>
</reference>
<dbReference type="GO" id="GO:0008270">
    <property type="term" value="F:zinc ion binding"/>
    <property type="evidence" value="ECO:0007669"/>
    <property type="project" value="UniProtKB-KW"/>
</dbReference>
<dbReference type="GO" id="GO:0005634">
    <property type="term" value="C:nucleus"/>
    <property type="evidence" value="ECO:0007669"/>
    <property type="project" value="UniProtKB-SubCell"/>
</dbReference>
<feature type="domain" description="RING-type" evidence="10">
    <location>
        <begin position="236"/>
        <end position="278"/>
    </location>
</feature>
<proteinExistence type="inferred from homology"/>
<evidence type="ECO:0000313" key="12">
    <source>
        <dbReference type="Proteomes" id="UP000186594"/>
    </source>
</evidence>
<dbReference type="InterPro" id="IPR013083">
    <property type="entry name" value="Znf_RING/FYVE/PHD"/>
</dbReference>
<comment type="subcellular location">
    <subcellularLocation>
        <location evidence="1 7">Nucleus</location>
    </subcellularLocation>
</comment>
<evidence type="ECO:0000256" key="7">
    <source>
        <dbReference type="PIRNR" id="PIRNR023577"/>
    </source>
</evidence>
<dbReference type="GO" id="GO:0061630">
    <property type="term" value="F:ubiquitin protein ligase activity"/>
    <property type="evidence" value="ECO:0007669"/>
    <property type="project" value="InterPro"/>
</dbReference>
<dbReference type="PANTHER" id="PTHR13063">
    <property type="entry name" value="ENOS INTERACTING PROTEIN"/>
    <property type="match status" value="1"/>
</dbReference>
<comment type="caution">
    <text evidence="11">The sequence shown here is derived from an EMBL/GenBank/DDBJ whole genome shotgun (WGS) entry which is preliminary data.</text>
</comment>